<dbReference type="PANTHER" id="PTHR33096">
    <property type="entry name" value="CXC2 DOMAIN-CONTAINING PROTEIN"/>
    <property type="match status" value="1"/>
</dbReference>
<proteinExistence type="predicted"/>
<comment type="caution">
    <text evidence="1">The sequence shown here is derived from an EMBL/GenBank/DDBJ whole genome shotgun (WGS) entry which is preliminary data.</text>
</comment>
<evidence type="ECO:0008006" key="3">
    <source>
        <dbReference type="Google" id="ProtNLM"/>
    </source>
</evidence>
<evidence type="ECO:0000313" key="1">
    <source>
        <dbReference type="EMBL" id="KAG2213800.1"/>
    </source>
</evidence>
<dbReference type="Pfam" id="PF18758">
    <property type="entry name" value="KDZ"/>
    <property type="match status" value="2"/>
</dbReference>
<sequence>MKEHAEEGCTNFQALNKNGGNKTHLDQTGVFACTCGHGYPLVATDMTTPGESIFYDVGCKLRTSLERTECLASIKNVLIAVGIFHIIGHAPSCQLSYHPRVNSGWGLQDSEHLERLWSTLSGFVSMTRSMSSLNRRLTLTLALDFYAQQKADNIGTNLKSKFRRICLLRQDALKSLKEAGIEEDDDEKMHGLKLAWDNQIKNTITPFVQGSGKFAASHQAIENLWVAIAIFDLIDHAF</sequence>
<organism evidence="1 2">
    <name type="scientific">Circinella minor</name>
    <dbReference type="NCBI Taxonomy" id="1195481"/>
    <lineage>
        <taxon>Eukaryota</taxon>
        <taxon>Fungi</taxon>
        <taxon>Fungi incertae sedis</taxon>
        <taxon>Mucoromycota</taxon>
        <taxon>Mucoromycotina</taxon>
        <taxon>Mucoromycetes</taxon>
        <taxon>Mucorales</taxon>
        <taxon>Lichtheimiaceae</taxon>
        <taxon>Circinella</taxon>
    </lineage>
</organism>
<dbReference type="AlphaFoldDB" id="A0A8H7VB01"/>
<dbReference type="Proteomes" id="UP000646827">
    <property type="component" value="Unassembled WGS sequence"/>
</dbReference>
<dbReference type="InterPro" id="IPR040521">
    <property type="entry name" value="KDZ"/>
</dbReference>
<evidence type="ECO:0000313" key="2">
    <source>
        <dbReference type="Proteomes" id="UP000646827"/>
    </source>
</evidence>
<reference evidence="1 2" key="1">
    <citation type="submission" date="2020-12" db="EMBL/GenBank/DDBJ databases">
        <title>Metabolic potential, ecology and presence of endohyphal bacteria is reflected in genomic diversity of Mucoromycotina.</title>
        <authorList>
            <person name="Muszewska A."/>
            <person name="Okrasinska A."/>
            <person name="Steczkiewicz K."/>
            <person name="Drgas O."/>
            <person name="Orlowska M."/>
            <person name="Perlinska-Lenart U."/>
            <person name="Aleksandrzak-Piekarczyk T."/>
            <person name="Szatraj K."/>
            <person name="Zielenkiewicz U."/>
            <person name="Pilsyk S."/>
            <person name="Malc E."/>
            <person name="Mieczkowski P."/>
            <person name="Kruszewska J.S."/>
            <person name="Biernat P."/>
            <person name="Pawlowska J."/>
        </authorList>
    </citation>
    <scope>NUCLEOTIDE SEQUENCE [LARGE SCALE GENOMIC DNA]</scope>
    <source>
        <strain evidence="1 2">CBS 142.35</strain>
    </source>
</reference>
<keyword evidence="2" id="KW-1185">Reference proteome</keyword>
<dbReference type="PANTHER" id="PTHR33096:SF1">
    <property type="entry name" value="CXC1-LIKE CYSTEINE CLUSTER ASSOCIATED WITH KDZ TRANSPOSASES DOMAIN-CONTAINING PROTEIN"/>
    <property type="match status" value="1"/>
</dbReference>
<protein>
    <recommendedName>
        <fullName evidence="3">CxC2-like cysteine cluster KDZ transposase-associated domain-containing protein</fullName>
    </recommendedName>
</protein>
<gene>
    <name evidence="1" type="ORF">INT45_001278</name>
</gene>
<accession>A0A8H7VB01</accession>
<dbReference type="OrthoDB" id="2505730at2759"/>
<name>A0A8H7VB01_9FUNG</name>
<dbReference type="EMBL" id="JAEPRB010000648">
    <property type="protein sequence ID" value="KAG2213800.1"/>
    <property type="molecule type" value="Genomic_DNA"/>
</dbReference>